<dbReference type="SUPFAM" id="SSF51556">
    <property type="entry name" value="Metallo-dependent hydrolases"/>
    <property type="match status" value="1"/>
</dbReference>
<reference evidence="3 4" key="1">
    <citation type="submission" date="2024-06" db="EMBL/GenBank/DDBJ databases">
        <authorList>
            <person name="Kim D.-U."/>
        </authorList>
    </citation>
    <scope>NUCLEOTIDE SEQUENCE [LARGE SCALE GENOMIC DNA]</scope>
    <source>
        <strain evidence="3 4">KACC15460</strain>
    </source>
</reference>
<dbReference type="InterPro" id="IPR032465">
    <property type="entry name" value="ACMSD"/>
</dbReference>
<evidence type="ECO:0000256" key="1">
    <source>
        <dbReference type="ARBA" id="ARBA00023239"/>
    </source>
</evidence>
<gene>
    <name evidence="3" type="ORF">ABVQ20_08870</name>
</gene>
<dbReference type="Proteomes" id="UP001548832">
    <property type="component" value="Unassembled WGS sequence"/>
</dbReference>
<dbReference type="InterPro" id="IPR032466">
    <property type="entry name" value="Metal_Hydrolase"/>
</dbReference>
<dbReference type="RefSeq" id="WP_354459135.1">
    <property type="nucleotide sequence ID" value="NZ_JBEWSZ010000001.1"/>
</dbReference>
<evidence type="ECO:0000259" key="2">
    <source>
        <dbReference type="Pfam" id="PF04909"/>
    </source>
</evidence>
<dbReference type="InterPro" id="IPR006680">
    <property type="entry name" value="Amidohydro-rel"/>
</dbReference>
<evidence type="ECO:0000313" key="4">
    <source>
        <dbReference type="Proteomes" id="UP001548832"/>
    </source>
</evidence>
<name>A0ABV2DAM1_9HYPH</name>
<keyword evidence="4" id="KW-1185">Reference proteome</keyword>
<organism evidence="3 4">
    <name type="scientific">Mesorhizobium shangrilense</name>
    <dbReference type="NCBI Taxonomy" id="460060"/>
    <lineage>
        <taxon>Bacteria</taxon>
        <taxon>Pseudomonadati</taxon>
        <taxon>Pseudomonadota</taxon>
        <taxon>Alphaproteobacteria</taxon>
        <taxon>Hyphomicrobiales</taxon>
        <taxon>Phyllobacteriaceae</taxon>
        <taxon>Mesorhizobium</taxon>
    </lineage>
</organism>
<dbReference type="Gene3D" id="3.20.20.140">
    <property type="entry name" value="Metal-dependent hydrolases"/>
    <property type="match status" value="1"/>
</dbReference>
<dbReference type="PANTHER" id="PTHR21240">
    <property type="entry name" value="2-AMINO-3-CARBOXYLMUCONATE-6-SEMIALDEHYDE DECARBOXYLASE"/>
    <property type="match status" value="1"/>
</dbReference>
<dbReference type="EMBL" id="JBEWSZ010000001">
    <property type="protein sequence ID" value="MET2827085.1"/>
    <property type="molecule type" value="Genomic_DNA"/>
</dbReference>
<comment type="caution">
    <text evidence="3">The sequence shown here is derived from an EMBL/GenBank/DDBJ whole genome shotgun (WGS) entry which is preliminary data.</text>
</comment>
<proteinExistence type="predicted"/>
<protein>
    <submittedName>
        <fullName evidence="3">Amidohydrolase family protein</fullName>
    </submittedName>
</protein>
<keyword evidence="1" id="KW-0456">Lyase</keyword>
<feature type="domain" description="Amidohydrolase-related" evidence="2">
    <location>
        <begin position="18"/>
        <end position="364"/>
    </location>
</feature>
<evidence type="ECO:0000313" key="3">
    <source>
        <dbReference type="EMBL" id="MET2827085.1"/>
    </source>
</evidence>
<dbReference type="Pfam" id="PF04909">
    <property type="entry name" value="Amidohydro_2"/>
    <property type="match status" value="1"/>
</dbReference>
<dbReference type="PANTHER" id="PTHR21240:SF28">
    <property type="entry name" value="ISO-OROTATE DECARBOXYLASE (EUROFUNG)"/>
    <property type="match status" value="1"/>
</dbReference>
<sequence length="367" mass="41379">MTIHPAAPSSTSVVQTIIDCDVHPKLTSVDDLKPFLSQRWQAHLATYGLRYRMGYQDGNPYPKAAPASSRRDTWPANGGLPGSDVGMLRDQLLDLYNMEFGIMNPLWPTGQGVLGDDYSAALCRASNQWQLDLYNEPEPRLKCSICVPYENGALARAEIEHFAGDGRFAQVLLLSRTAELLGQRRYWPIFEAAEAANLPVGIHVFGYSGQAITPAGWPSYYMEEMTEHAPSAQAMLTSMIFEGLFERFPGTRIVLLEAGLAWIPALGWRLDRLWARMRDEVPHVTRPPSEYLKQHLWVATQPMEEPENKRHLVDIIDWIGHDRVVFSSDYPHWDFDDPRHSLPPHIGAKLKRAILYDNAAALYGAAR</sequence>
<accession>A0ABV2DAM1</accession>